<reference evidence="1" key="1">
    <citation type="submission" date="2023-07" db="EMBL/GenBank/DDBJ databases">
        <title>Black Yeasts Isolated from many extreme environments.</title>
        <authorList>
            <person name="Coleine C."/>
            <person name="Stajich J.E."/>
            <person name="Selbmann L."/>
        </authorList>
    </citation>
    <scope>NUCLEOTIDE SEQUENCE</scope>
    <source>
        <strain evidence="1">CCFEE 5714</strain>
    </source>
</reference>
<sequence>MGGSTYTRSGRLHFTSKYSDLTITCNYRQWAVHRAIVCSRSGFFDGACSSQFREATSGIIDLSEEDEDAVEQMINFFYHLDYLNQPERPTATMFRHRANSNARRRLPKKLDLSLIEDPLLTQAGCYISDEPQTPTTASEGRISPDLPEGKARSPKSRSQTPPLVHEDDSDYESAEEEDELAQPASHLTMHTRVYALAEKYDIPSLKQLAKTKFEMEMACYYDSPEFAEAIEEVYCSTIDSDRGLRDVVLETFTCHPQLANTQDVFTVIKDTPSLALELFKLERGIPV</sequence>
<organism evidence="1 2">
    <name type="scientific">Vermiconidia calcicola</name>
    <dbReference type="NCBI Taxonomy" id="1690605"/>
    <lineage>
        <taxon>Eukaryota</taxon>
        <taxon>Fungi</taxon>
        <taxon>Dikarya</taxon>
        <taxon>Ascomycota</taxon>
        <taxon>Pezizomycotina</taxon>
        <taxon>Dothideomycetes</taxon>
        <taxon>Dothideomycetidae</taxon>
        <taxon>Mycosphaerellales</taxon>
        <taxon>Extremaceae</taxon>
        <taxon>Vermiconidia</taxon>
    </lineage>
</organism>
<keyword evidence="2" id="KW-1185">Reference proteome</keyword>
<evidence type="ECO:0000313" key="1">
    <source>
        <dbReference type="EMBL" id="KAK3717597.1"/>
    </source>
</evidence>
<dbReference type="Proteomes" id="UP001281147">
    <property type="component" value="Unassembled WGS sequence"/>
</dbReference>
<evidence type="ECO:0000313" key="2">
    <source>
        <dbReference type="Proteomes" id="UP001281147"/>
    </source>
</evidence>
<protein>
    <submittedName>
        <fullName evidence="1">Uncharacterized protein</fullName>
    </submittedName>
</protein>
<gene>
    <name evidence="1" type="ORF">LTR37_005663</name>
</gene>
<accession>A0ACC3NIB7</accession>
<proteinExistence type="predicted"/>
<name>A0ACC3NIB7_9PEZI</name>
<dbReference type="EMBL" id="JAUTXU010000036">
    <property type="protein sequence ID" value="KAK3717597.1"/>
    <property type="molecule type" value="Genomic_DNA"/>
</dbReference>
<comment type="caution">
    <text evidence="1">The sequence shown here is derived from an EMBL/GenBank/DDBJ whole genome shotgun (WGS) entry which is preliminary data.</text>
</comment>